<gene>
    <name evidence="8" type="ORF">DFH94DRAFT_734555</name>
</gene>
<reference evidence="8" key="1">
    <citation type="submission" date="2019-10" db="EMBL/GenBank/DDBJ databases">
        <authorList>
            <consortium name="DOE Joint Genome Institute"/>
            <person name="Kuo A."/>
            <person name="Miyauchi S."/>
            <person name="Kiss E."/>
            <person name="Drula E."/>
            <person name="Kohler A."/>
            <person name="Sanchez-Garcia M."/>
            <person name="Andreopoulos B."/>
            <person name="Barry K.W."/>
            <person name="Bonito G."/>
            <person name="Buee M."/>
            <person name="Carver A."/>
            <person name="Chen C."/>
            <person name="Cichocki N."/>
            <person name="Clum A."/>
            <person name="Culley D."/>
            <person name="Crous P.W."/>
            <person name="Fauchery L."/>
            <person name="Girlanda M."/>
            <person name="Hayes R."/>
            <person name="Keri Z."/>
            <person name="LaButti K."/>
            <person name="Lipzen A."/>
            <person name="Lombard V."/>
            <person name="Magnuson J."/>
            <person name="Maillard F."/>
            <person name="Morin E."/>
            <person name="Murat C."/>
            <person name="Nolan M."/>
            <person name="Ohm R."/>
            <person name="Pangilinan J."/>
            <person name="Pereira M."/>
            <person name="Perotto S."/>
            <person name="Peter M."/>
            <person name="Riley R."/>
            <person name="Sitrit Y."/>
            <person name="Stielow B."/>
            <person name="Szollosi G."/>
            <person name="Zifcakova L."/>
            <person name="Stursova M."/>
            <person name="Spatafora J.W."/>
            <person name="Tedersoo L."/>
            <person name="Vaario L.-M."/>
            <person name="Yamada A."/>
            <person name="Yan M."/>
            <person name="Wang P."/>
            <person name="Xu J."/>
            <person name="Bruns T."/>
            <person name="Baldrian P."/>
            <person name="Vilgalys R."/>
            <person name="Henrissat B."/>
            <person name="Grigoriev I.V."/>
            <person name="Hibbett D."/>
            <person name="Nagy L.G."/>
            <person name="Martin F.M."/>
        </authorList>
    </citation>
    <scope>NUCLEOTIDE SEQUENCE</scope>
    <source>
        <strain evidence="8">Prilba</strain>
    </source>
</reference>
<sequence length="376" mass="41669">MHFHVLGLGPIGSLTLDITNMAKRTWREIPSRSNGRAWWTPRPPSAPRSSKQRERQNVPYLIVTVKAYAAVDSVKSLIPRLSPNSTVVLLHNGMGVYERLVDDVFRNPEQRPHFIVAVNDHGAWNKDYFHTVHAGVDAIMFGLLQSLDNIMSPQERDKSPHRSLRNIVAALSGLSGLNATWKLISHVETAMKRKLVVNSAVNPFTALLGCRNGELLESVEVRKLIDRICSEAAGAFAMQAQEEQSCGDKEKQVRIWTGLSCVPPGLTARSLEEERLRVLKVTAGNISSMLSDVWSGSYTKIDYMNGYLIGLGRSFGLPMMMMMMTCSMMYKIMKLQNYGIEMAVTPTKAFNLSFLSLFVALGLAPAGAGTTPYPAR</sequence>
<keyword evidence="2" id="KW-0521">NADP</keyword>
<feature type="domain" description="Ketopantoate reductase N-terminal" evidence="6">
    <location>
        <begin position="41"/>
        <end position="144"/>
    </location>
</feature>
<evidence type="ECO:0000313" key="9">
    <source>
        <dbReference type="Proteomes" id="UP000759537"/>
    </source>
</evidence>
<keyword evidence="5" id="KW-1133">Transmembrane helix</keyword>
<evidence type="ECO:0000259" key="7">
    <source>
        <dbReference type="Pfam" id="PF08546"/>
    </source>
</evidence>
<dbReference type="PANTHER" id="PTHR43765:SF2">
    <property type="entry name" value="2-DEHYDROPANTOATE 2-REDUCTASE"/>
    <property type="match status" value="1"/>
</dbReference>
<dbReference type="Pfam" id="PF02558">
    <property type="entry name" value="ApbA"/>
    <property type="match status" value="1"/>
</dbReference>
<keyword evidence="5" id="KW-0812">Transmembrane</keyword>
<dbReference type="Gene3D" id="3.40.50.720">
    <property type="entry name" value="NAD(P)-binding Rossmann-like Domain"/>
    <property type="match status" value="1"/>
</dbReference>
<accession>A0A9P5MZ08</accession>
<dbReference type="InterPro" id="IPR013332">
    <property type="entry name" value="KPR_N"/>
</dbReference>
<protein>
    <submittedName>
        <fullName evidence="8">Ketopantoate reductase PanE/ApbA C terminal-domain-containing protein</fullName>
    </submittedName>
</protein>
<organism evidence="8 9">
    <name type="scientific">Russula ochroleuca</name>
    <dbReference type="NCBI Taxonomy" id="152965"/>
    <lineage>
        <taxon>Eukaryota</taxon>
        <taxon>Fungi</taxon>
        <taxon>Dikarya</taxon>
        <taxon>Basidiomycota</taxon>
        <taxon>Agaricomycotina</taxon>
        <taxon>Agaricomycetes</taxon>
        <taxon>Russulales</taxon>
        <taxon>Russulaceae</taxon>
        <taxon>Russula</taxon>
    </lineage>
</organism>
<dbReference type="GO" id="GO:0005739">
    <property type="term" value="C:mitochondrion"/>
    <property type="evidence" value="ECO:0007669"/>
    <property type="project" value="TreeGrafter"/>
</dbReference>
<evidence type="ECO:0000259" key="6">
    <source>
        <dbReference type="Pfam" id="PF02558"/>
    </source>
</evidence>
<dbReference type="Pfam" id="PF08546">
    <property type="entry name" value="ApbA_C"/>
    <property type="match status" value="1"/>
</dbReference>
<dbReference type="GO" id="GO:0050661">
    <property type="term" value="F:NADP binding"/>
    <property type="evidence" value="ECO:0007669"/>
    <property type="project" value="TreeGrafter"/>
</dbReference>
<keyword evidence="9" id="KW-1185">Reference proteome</keyword>
<dbReference type="Proteomes" id="UP000759537">
    <property type="component" value="Unassembled WGS sequence"/>
</dbReference>
<comment type="caution">
    <text evidence="8">The sequence shown here is derived from an EMBL/GenBank/DDBJ whole genome shotgun (WGS) entry which is preliminary data.</text>
</comment>
<evidence type="ECO:0000256" key="1">
    <source>
        <dbReference type="ARBA" id="ARBA00007870"/>
    </source>
</evidence>
<dbReference type="InterPro" id="IPR013752">
    <property type="entry name" value="KPA_reductase"/>
</dbReference>
<evidence type="ECO:0000313" key="8">
    <source>
        <dbReference type="EMBL" id="KAF8482012.1"/>
    </source>
</evidence>
<reference evidence="8" key="2">
    <citation type="journal article" date="2020" name="Nat. Commun.">
        <title>Large-scale genome sequencing of mycorrhizal fungi provides insights into the early evolution of symbiotic traits.</title>
        <authorList>
            <person name="Miyauchi S."/>
            <person name="Kiss E."/>
            <person name="Kuo A."/>
            <person name="Drula E."/>
            <person name="Kohler A."/>
            <person name="Sanchez-Garcia M."/>
            <person name="Morin E."/>
            <person name="Andreopoulos B."/>
            <person name="Barry K.W."/>
            <person name="Bonito G."/>
            <person name="Buee M."/>
            <person name="Carver A."/>
            <person name="Chen C."/>
            <person name="Cichocki N."/>
            <person name="Clum A."/>
            <person name="Culley D."/>
            <person name="Crous P.W."/>
            <person name="Fauchery L."/>
            <person name="Girlanda M."/>
            <person name="Hayes R.D."/>
            <person name="Keri Z."/>
            <person name="LaButti K."/>
            <person name="Lipzen A."/>
            <person name="Lombard V."/>
            <person name="Magnuson J."/>
            <person name="Maillard F."/>
            <person name="Murat C."/>
            <person name="Nolan M."/>
            <person name="Ohm R.A."/>
            <person name="Pangilinan J."/>
            <person name="Pereira M.F."/>
            <person name="Perotto S."/>
            <person name="Peter M."/>
            <person name="Pfister S."/>
            <person name="Riley R."/>
            <person name="Sitrit Y."/>
            <person name="Stielow J.B."/>
            <person name="Szollosi G."/>
            <person name="Zifcakova L."/>
            <person name="Stursova M."/>
            <person name="Spatafora J.W."/>
            <person name="Tedersoo L."/>
            <person name="Vaario L.M."/>
            <person name="Yamada A."/>
            <person name="Yan M."/>
            <person name="Wang P."/>
            <person name="Xu J."/>
            <person name="Bruns T."/>
            <person name="Baldrian P."/>
            <person name="Vilgalys R."/>
            <person name="Dunand C."/>
            <person name="Henrissat B."/>
            <person name="Grigoriev I.V."/>
            <person name="Hibbett D."/>
            <person name="Nagy L.G."/>
            <person name="Martin F.M."/>
        </authorList>
    </citation>
    <scope>NUCLEOTIDE SEQUENCE</scope>
    <source>
        <strain evidence="8">Prilba</strain>
    </source>
</reference>
<proteinExistence type="inferred from homology"/>
<dbReference type="OrthoDB" id="73846at2759"/>
<dbReference type="InterPro" id="IPR036291">
    <property type="entry name" value="NAD(P)-bd_dom_sf"/>
</dbReference>
<dbReference type="SUPFAM" id="SSF48179">
    <property type="entry name" value="6-phosphogluconate dehydrogenase C-terminal domain-like"/>
    <property type="match status" value="1"/>
</dbReference>
<dbReference type="AlphaFoldDB" id="A0A9P5MZ08"/>
<dbReference type="SUPFAM" id="SSF51735">
    <property type="entry name" value="NAD(P)-binding Rossmann-fold domains"/>
    <property type="match status" value="1"/>
</dbReference>
<feature type="domain" description="Ketopantoate reductase C-terminal" evidence="7">
    <location>
        <begin position="188"/>
        <end position="328"/>
    </location>
</feature>
<keyword evidence="3" id="KW-0560">Oxidoreductase</keyword>
<dbReference type="InterPro" id="IPR008927">
    <property type="entry name" value="6-PGluconate_DH-like_C_sf"/>
</dbReference>
<comment type="similarity">
    <text evidence="1">Belongs to the ketopantoate reductase family.</text>
</comment>
<dbReference type="Gene3D" id="1.10.1040.10">
    <property type="entry name" value="N-(1-d-carboxylethyl)-l-norvaline Dehydrogenase, domain 2"/>
    <property type="match status" value="1"/>
</dbReference>
<feature type="transmembrane region" description="Helical" evidence="5">
    <location>
        <begin position="350"/>
        <end position="368"/>
    </location>
</feature>
<dbReference type="GO" id="GO:0008677">
    <property type="term" value="F:2-dehydropantoate 2-reductase activity"/>
    <property type="evidence" value="ECO:0007669"/>
    <property type="project" value="TreeGrafter"/>
</dbReference>
<evidence type="ECO:0000256" key="4">
    <source>
        <dbReference type="SAM" id="MobiDB-lite"/>
    </source>
</evidence>
<evidence type="ECO:0000256" key="2">
    <source>
        <dbReference type="ARBA" id="ARBA00022857"/>
    </source>
</evidence>
<name>A0A9P5MZ08_9AGAM</name>
<feature type="transmembrane region" description="Helical" evidence="5">
    <location>
        <begin position="307"/>
        <end position="330"/>
    </location>
</feature>
<evidence type="ECO:0000256" key="5">
    <source>
        <dbReference type="SAM" id="Phobius"/>
    </source>
</evidence>
<evidence type="ECO:0000256" key="3">
    <source>
        <dbReference type="ARBA" id="ARBA00023002"/>
    </source>
</evidence>
<keyword evidence="5" id="KW-0472">Membrane</keyword>
<dbReference type="InterPro" id="IPR050838">
    <property type="entry name" value="Ketopantoate_reductase"/>
</dbReference>
<dbReference type="PANTHER" id="PTHR43765">
    <property type="entry name" value="2-DEHYDROPANTOATE 2-REDUCTASE-RELATED"/>
    <property type="match status" value="1"/>
</dbReference>
<dbReference type="EMBL" id="WHVB01000006">
    <property type="protein sequence ID" value="KAF8482012.1"/>
    <property type="molecule type" value="Genomic_DNA"/>
</dbReference>
<feature type="region of interest" description="Disordered" evidence="4">
    <location>
        <begin position="33"/>
        <end position="53"/>
    </location>
</feature>
<dbReference type="InterPro" id="IPR013328">
    <property type="entry name" value="6PGD_dom2"/>
</dbReference>